<name>A0A0E9PIL1_ANGAN</name>
<sequence length="10" mass="1321">MDWIRFILLN</sequence>
<protein>
    <submittedName>
        <fullName evidence="1">Uncharacterized protein</fullName>
    </submittedName>
</protein>
<organism evidence="1">
    <name type="scientific">Anguilla anguilla</name>
    <name type="common">European freshwater eel</name>
    <name type="synonym">Muraena anguilla</name>
    <dbReference type="NCBI Taxonomy" id="7936"/>
    <lineage>
        <taxon>Eukaryota</taxon>
        <taxon>Metazoa</taxon>
        <taxon>Chordata</taxon>
        <taxon>Craniata</taxon>
        <taxon>Vertebrata</taxon>
        <taxon>Euteleostomi</taxon>
        <taxon>Actinopterygii</taxon>
        <taxon>Neopterygii</taxon>
        <taxon>Teleostei</taxon>
        <taxon>Anguilliformes</taxon>
        <taxon>Anguillidae</taxon>
        <taxon>Anguilla</taxon>
    </lineage>
</organism>
<evidence type="ECO:0000313" key="1">
    <source>
        <dbReference type="EMBL" id="JAH04446.1"/>
    </source>
</evidence>
<reference evidence="1" key="2">
    <citation type="journal article" date="2015" name="Fish Shellfish Immunol.">
        <title>Early steps in the European eel (Anguilla anguilla)-Vibrio vulnificus interaction in the gills: Role of the RtxA13 toxin.</title>
        <authorList>
            <person name="Callol A."/>
            <person name="Pajuelo D."/>
            <person name="Ebbesson L."/>
            <person name="Teles M."/>
            <person name="MacKenzie S."/>
            <person name="Amaro C."/>
        </authorList>
    </citation>
    <scope>NUCLEOTIDE SEQUENCE</scope>
</reference>
<proteinExistence type="predicted"/>
<accession>A0A0E9PIL1</accession>
<reference evidence="1" key="1">
    <citation type="submission" date="2014-11" db="EMBL/GenBank/DDBJ databases">
        <authorList>
            <person name="Amaro Gonzalez C."/>
        </authorList>
    </citation>
    <scope>NUCLEOTIDE SEQUENCE</scope>
</reference>
<dbReference type="EMBL" id="GBXM01104131">
    <property type="protein sequence ID" value="JAH04446.1"/>
    <property type="molecule type" value="Transcribed_RNA"/>
</dbReference>